<dbReference type="InterPro" id="IPR003961">
    <property type="entry name" value="FN3_dom"/>
</dbReference>
<protein>
    <recommendedName>
        <fullName evidence="1">Fibronectin type-III domain-containing protein</fullName>
    </recommendedName>
</protein>
<reference evidence="2" key="1">
    <citation type="submission" date="2020-10" db="EMBL/GenBank/DDBJ databases">
        <authorList>
            <person name="Gilroy R."/>
        </authorList>
    </citation>
    <scope>NUCLEOTIDE SEQUENCE</scope>
    <source>
        <strain evidence="2">ChiSjej1B19-7085</strain>
    </source>
</reference>
<gene>
    <name evidence="2" type="ORF">IAA54_05620</name>
</gene>
<dbReference type="AlphaFoldDB" id="A0A9D1J1I9"/>
<dbReference type="EMBL" id="DVHF01000064">
    <property type="protein sequence ID" value="HIR57129.1"/>
    <property type="molecule type" value="Genomic_DNA"/>
</dbReference>
<evidence type="ECO:0000313" key="3">
    <source>
        <dbReference type="Proteomes" id="UP000886785"/>
    </source>
</evidence>
<reference evidence="2" key="2">
    <citation type="journal article" date="2021" name="PeerJ">
        <title>Extensive microbial diversity within the chicken gut microbiome revealed by metagenomics and culture.</title>
        <authorList>
            <person name="Gilroy R."/>
            <person name="Ravi A."/>
            <person name="Getino M."/>
            <person name="Pursley I."/>
            <person name="Horton D.L."/>
            <person name="Alikhan N.F."/>
            <person name="Baker D."/>
            <person name="Gharbi K."/>
            <person name="Hall N."/>
            <person name="Watson M."/>
            <person name="Adriaenssens E.M."/>
            <person name="Foster-Nyarko E."/>
            <person name="Jarju S."/>
            <person name="Secka A."/>
            <person name="Antonio M."/>
            <person name="Oren A."/>
            <person name="Chaudhuri R.R."/>
            <person name="La Ragione R."/>
            <person name="Hildebrand F."/>
            <person name="Pallen M.J."/>
        </authorList>
    </citation>
    <scope>NUCLEOTIDE SEQUENCE</scope>
    <source>
        <strain evidence="2">ChiSjej1B19-7085</strain>
    </source>
</reference>
<proteinExistence type="predicted"/>
<name>A0A9D1J1I9_9FIRM</name>
<organism evidence="2 3">
    <name type="scientific">Candidatus Gallacutalibacter pullicola</name>
    <dbReference type="NCBI Taxonomy" id="2840830"/>
    <lineage>
        <taxon>Bacteria</taxon>
        <taxon>Bacillati</taxon>
        <taxon>Bacillota</taxon>
        <taxon>Clostridia</taxon>
        <taxon>Eubacteriales</taxon>
        <taxon>Candidatus Gallacutalibacter</taxon>
    </lineage>
</organism>
<accession>A0A9D1J1I9</accession>
<sequence>MDGEQPIILQWQHNISTGSTQYAYDIDYLQTGSWTNLVNHAVSSVQTYTIPANTLVAGNFQWRVRTYNTSNVAGPYATSERNIVEVPPQPPVIRSINAVPRLSVSWQATGQEAFNVTITDTSGNTVLNSGNVYGVQKEYEIGTYLPDGGYIVSLKIQNAQGEWSNAVTSGVNIQNNPVGVDEIQATPIRNGVSLRTGPPPADYGAYVGETVLQSPGKYLTDKIGTTETTPEGTHYILRDGEPIAKLDGNSFIDYTSVGPHEYRLRVTYADGTYYDSLPVTAAPILPYATIAFLDDPGTLFVLKYQRDARPTTEKQISETLVSHAFLGRDLPVYDATGQKSIQWDFAYTLLHNLDGAAPFFAQQKTVIVRDPKGERAIGLIQSHNLTFRRQFRELTFSVAGNDATEVIPYD</sequence>
<dbReference type="PROSITE" id="PS50853">
    <property type="entry name" value="FN3"/>
    <property type="match status" value="1"/>
</dbReference>
<feature type="domain" description="Fibronectin type-III" evidence="1">
    <location>
        <begin position="87"/>
        <end position="178"/>
    </location>
</feature>
<comment type="caution">
    <text evidence="2">The sequence shown here is derived from an EMBL/GenBank/DDBJ whole genome shotgun (WGS) entry which is preliminary data.</text>
</comment>
<dbReference type="Proteomes" id="UP000886785">
    <property type="component" value="Unassembled WGS sequence"/>
</dbReference>
<evidence type="ECO:0000259" key="1">
    <source>
        <dbReference type="PROSITE" id="PS50853"/>
    </source>
</evidence>
<evidence type="ECO:0000313" key="2">
    <source>
        <dbReference type="EMBL" id="HIR57129.1"/>
    </source>
</evidence>